<evidence type="ECO:0000313" key="2">
    <source>
        <dbReference type="EMBL" id="MPC87692.1"/>
    </source>
</evidence>
<name>A0A5B7IUX4_PORTR</name>
<feature type="region of interest" description="Disordered" evidence="1">
    <location>
        <begin position="1"/>
        <end position="26"/>
    </location>
</feature>
<organism evidence="2 3">
    <name type="scientific">Portunus trituberculatus</name>
    <name type="common">Swimming crab</name>
    <name type="synonym">Neptunus trituberculatus</name>
    <dbReference type="NCBI Taxonomy" id="210409"/>
    <lineage>
        <taxon>Eukaryota</taxon>
        <taxon>Metazoa</taxon>
        <taxon>Ecdysozoa</taxon>
        <taxon>Arthropoda</taxon>
        <taxon>Crustacea</taxon>
        <taxon>Multicrustacea</taxon>
        <taxon>Malacostraca</taxon>
        <taxon>Eumalacostraca</taxon>
        <taxon>Eucarida</taxon>
        <taxon>Decapoda</taxon>
        <taxon>Pleocyemata</taxon>
        <taxon>Brachyura</taxon>
        <taxon>Eubrachyura</taxon>
        <taxon>Portunoidea</taxon>
        <taxon>Portunidae</taxon>
        <taxon>Portuninae</taxon>
        <taxon>Portunus</taxon>
    </lineage>
</organism>
<sequence>MQPWGDGSPCLAPRQAAPGTASASGHTHFNKAQQTMMYNNASFCYPEVFIEAAVQCTLRCRTENFSQAVVVKCDLT</sequence>
<proteinExistence type="predicted"/>
<accession>A0A5B7IUX4</accession>
<dbReference type="Proteomes" id="UP000324222">
    <property type="component" value="Unassembled WGS sequence"/>
</dbReference>
<protein>
    <submittedName>
        <fullName evidence="2">Uncharacterized protein</fullName>
    </submittedName>
</protein>
<reference evidence="2 3" key="1">
    <citation type="submission" date="2019-05" db="EMBL/GenBank/DDBJ databases">
        <title>Another draft genome of Portunus trituberculatus and its Hox gene families provides insights of decapod evolution.</title>
        <authorList>
            <person name="Jeong J.-H."/>
            <person name="Song I."/>
            <person name="Kim S."/>
            <person name="Choi T."/>
            <person name="Kim D."/>
            <person name="Ryu S."/>
            <person name="Kim W."/>
        </authorList>
    </citation>
    <scope>NUCLEOTIDE SEQUENCE [LARGE SCALE GENOMIC DNA]</scope>
    <source>
        <tissue evidence="2">Muscle</tissue>
    </source>
</reference>
<gene>
    <name evidence="2" type="ORF">E2C01_082564</name>
</gene>
<dbReference type="AlphaFoldDB" id="A0A5B7IUX4"/>
<keyword evidence="3" id="KW-1185">Reference proteome</keyword>
<evidence type="ECO:0000313" key="3">
    <source>
        <dbReference type="Proteomes" id="UP000324222"/>
    </source>
</evidence>
<comment type="caution">
    <text evidence="2">The sequence shown here is derived from an EMBL/GenBank/DDBJ whole genome shotgun (WGS) entry which is preliminary data.</text>
</comment>
<dbReference type="EMBL" id="VSRR010075261">
    <property type="protein sequence ID" value="MPC87692.1"/>
    <property type="molecule type" value="Genomic_DNA"/>
</dbReference>
<evidence type="ECO:0000256" key="1">
    <source>
        <dbReference type="SAM" id="MobiDB-lite"/>
    </source>
</evidence>